<name>A0A081G3N9_9GAMM</name>
<dbReference type="STRING" id="1232683.ADIMK_0351"/>
<proteinExistence type="predicted"/>
<dbReference type="OrthoDB" id="5295703at2"/>
<evidence type="ECO:0000313" key="2">
    <source>
        <dbReference type="EMBL" id="KEA65394.1"/>
    </source>
</evidence>
<organism evidence="2 3">
    <name type="scientific">Marinobacterium lacunae</name>
    <dbReference type="NCBI Taxonomy" id="1232683"/>
    <lineage>
        <taxon>Bacteria</taxon>
        <taxon>Pseudomonadati</taxon>
        <taxon>Pseudomonadota</taxon>
        <taxon>Gammaproteobacteria</taxon>
        <taxon>Oceanospirillales</taxon>
        <taxon>Oceanospirillaceae</taxon>
        <taxon>Marinobacterium</taxon>
    </lineage>
</organism>
<dbReference type="Gene3D" id="1.10.101.10">
    <property type="entry name" value="PGBD-like superfamily/PGBD"/>
    <property type="match status" value="1"/>
</dbReference>
<dbReference type="AlphaFoldDB" id="A0A081G3N9"/>
<dbReference type="RefSeq" id="WP_036182831.1">
    <property type="nucleotide sequence ID" value="NZ_JMQN01000011.1"/>
</dbReference>
<dbReference type="SUPFAM" id="SSF47090">
    <property type="entry name" value="PGBD-like"/>
    <property type="match status" value="1"/>
</dbReference>
<dbReference type="InterPro" id="IPR006597">
    <property type="entry name" value="Sel1-like"/>
</dbReference>
<feature type="domain" description="Peptidoglycan binding-like" evidence="1">
    <location>
        <begin position="219"/>
        <end position="252"/>
    </location>
</feature>
<dbReference type="SUPFAM" id="SSF81901">
    <property type="entry name" value="HCP-like"/>
    <property type="match status" value="1"/>
</dbReference>
<dbReference type="SMART" id="SM00671">
    <property type="entry name" value="SEL1"/>
    <property type="match status" value="4"/>
</dbReference>
<gene>
    <name evidence="2" type="ORF">ADIMK_0351</name>
</gene>
<dbReference type="PANTHER" id="PTHR11102:SF160">
    <property type="entry name" value="ERAD-ASSOCIATED E3 UBIQUITIN-PROTEIN LIGASE COMPONENT HRD3"/>
    <property type="match status" value="1"/>
</dbReference>
<dbReference type="InterPro" id="IPR050767">
    <property type="entry name" value="Sel1_AlgK"/>
</dbReference>
<comment type="caution">
    <text evidence="2">The sequence shown here is derived from an EMBL/GenBank/DDBJ whole genome shotgun (WGS) entry which is preliminary data.</text>
</comment>
<dbReference type="Pfam" id="PF08238">
    <property type="entry name" value="Sel1"/>
    <property type="match status" value="4"/>
</dbReference>
<reference evidence="2 3" key="1">
    <citation type="submission" date="2014-04" db="EMBL/GenBank/DDBJ databases">
        <title>Marinobacterium kochiensis sp. nov., isolated from sediment sample collected from Kochi backwaters in Kerala, India.</title>
        <authorList>
            <person name="Singh A."/>
            <person name="Pinnaka A.K."/>
        </authorList>
    </citation>
    <scope>NUCLEOTIDE SEQUENCE [LARGE SCALE GENOMIC DNA]</scope>
    <source>
        <strain evidence="2 3">AK27</strain>
    </source>
</reference>
<dbReference type="PROSITE" id="PS51257">
    <property type="entry name" value="PROKAR_LIPOPROTEIN"/>
    <property type="match status" value="1"/>
</dbReference>
<sequence>MRLTLALALTGTLMLGGCSQLQLIGSTDSTRELAEKASDGDVDSQYLMGLHFTTGADASQDYARGLRYFEDAAKAGHADSQYMLGMGYYLGRGTAQDYPEAKKWLELAAYQGHREAMHYLGEIYFNGYGTQAEPSWGIHWIGQAAERGYSEAQYLLGTSYLTGIGSVKNRAQGLRWLSIASNNGSLRAKELLEQIKQQPRRYSFTAITSDLTALKKRYQIRFIQTRLSKLGYNPGPTDGVWGERTANATSQFMKRNAPITEVIEALRRQPEKI</sequence>
<dbReference type="EMBL" id="JMQN01000011">
    <property type="protein sequence ID" value="KEA65394.1"/>
    <property type="molecule type" value="Genomic_DNA"/>
</dbReference>
<accession>A0A081G3N9</accession>
<dbReference type="PATRIC" id="fig|1232683.4.peg.346"/>
<dbReference type="Pfam" id="PF01471">
    <property type="entry name" value="PG_binding_1"/>
    <property type="match status" value="1"/>
</dbReference>
<dbReference type="InterPro" id="IPR002477">
    <property type="entry name" value="Peptidoglycan-bd-like"/>
</dbReference>
<dbReference type="InterPro" id="IPR036365">
    <property type="entry name" value="PGBD-like_sf"/>
</dbReference>
<evidence type="ECO:0000313" key="3">
    <source>
        <dbReference type="Proteomes" id="UP000028252"/>
    </source>
</evidence>
<protein>
    <recommendedName>
        <fullName evidence="1">Peptidoglycan binding-like domain-containing protein</fullName>
    </recommendedName>
</protein>
<evidence type="ECO:0000259" key="1">
    <source>
        <dbReference type="Pfam" id="PF01471"/>
    </source>
</evidence>
<keyword evidence="3" id="KW-1185">Reference proteome</keyword>
<dbReference type="InterPro" id="IPR011990">
    <property type="entry name" value="TPR-like_helical_dom_sf"/>
</dbReference>
<dbReference type="Proteomes" id="UP000028252">
    <property type="component" value="Unassembled WGS sequence"/>
</dbReference>
<dbReference type="InterPro" id="IPR036366">
    <property type="entry name" value="PGBDSf"/>
</dbReference>
<dbReference type="Gene3D" id="1.25.40.10">
    <property type="entry name" value="Tetratricopeptide repeat domain"/>
    <property type="match status" value="1"/>
</dbReference>
<dbReference type="eggNOG" id="COG0790">
    <property type="taxonomic scope" value="Bacteria"/>
</dbReference>
<dbReference type="PANTHER" id="PTHR11102">
    <property type="entry name" value="SEL-1-LIKE PROTEIN"/>
    <property type="match status" value="1"/>
</dbReference>